<dbReference type="Gene3D" id="2.180.10.10">
    <property type="entry name" value="RHS repeat-associated core"/>
    <property type="match status" value="1"/>
</dbReference>
<sequence length="100" mass="10397">MHYNYFRDYELGTGRYVQSDPIGLVGGIDTYGYVGGMPLAFSDPYGLQTTTADVYCEKCGAVACVEVASGGMAGVNSGAATSAGSVGAGGLYWVQRSVWC</sequence>
<evidence type="ECO:0008006" key="3">
    <source>
        <dbReference type="Google" id="ProtNLM"/>
    </source>
</evidence>
<comment type="caution">
    <text evidence="1">The sequence shown here is derived from an EMBL/GenBank/DDBJ whole genome shotgun (WGS) entry which is preliminary data.</text>
</comment>
<dbReference type="AlphaFoldDB" id="A0A3M2HQ49"/>
<proteinExistence type="predicted"/>
<evidence type="ECO:0000313" key="2">
    <source>
        <dbReference type="Proteomes" id="UP000275012"/>
    </source>
</evidence>
<dbReference type="NCBIfam" id="TIGR03696">
    <property type="entry name" value="Rhs_assc_core"/>
    <property type="match status" value="1"/>
</dbReference>
<dbReference type="OrthoDB" id="9816400at2"/>
<dbReference type="EMBL" id="RFLY01000023">
    <property type="protein sequence ID" value="RMH87874.1"/>
    <property type="molecule type" value="Genomic_DNA"/>
</dbReference>
<name>A0A3M2HQ49_9GAMM</name>
<gene>
    <name evidence="1" type="ORF">EBB59_12400</name>
</gene>
<evidence type="ECO:0000313" key="1">
    <source>
        <dbReference type="EMBL" id="RMH87874.1"/>
    </source>
</evidence>
<dbReference type="InterPro" id="IPR022385">
    <property type="entry name" value="Rhs_assc_core"/>
</dbReference>
<accession>A0A3M2HQ49</accession>
<keyword evidence="2" id="KW-1185">Reference proteome</keyword>
<protein>
    <recommendedName>
        <fullName evidence="3">RHS repeat-associated core domain-containing protein</fullName>
    </recommendedName>
</protein>
<reference evidence="1 2" key="1">
    <citation type="submission" date="2018-10" db="EMBL/GenBank/DDBJ databases">
        <title>Proposal of Lysobacter pythonis sp. nov. isolated from royal pythons (Python regius).</title>
        <authorList>
            <person name="Hans-Juergen B."/>
            <person name="Huptas C."/>
            <person name="Sandra B."/>
            <person name="Igor L."/>
            <person name="Joachim S."/>
            <person name="Siegfried S."/>
            <person name="Mareike W."/>
            <person name="Peter K."/>
        </authorList>
    </citation>
    <scope>NUCLEOTIDE SEQUENCE [LARGE SCALE GENOMIC DNA]</scope>
    <source>
        <strain evidence="1 2">4284/11</strain>
    </source>
</reference>
<organism evidence="1 2">
    <name type="scientific">Solilutibacter pythonis</name>
    <dbReference type="NCBI Taxonomy" id="2483112"/>
    <lineage>
        <taxon>Bacteria</taxon>
        <taxon>Pseudomonadati</taxon>
        <taxon>Pseudomonadota</taxon>
        <taxon>Gammaproteobacteria</taxon>
        <taxon>Lysobacterales</taxon>
        <taxon>Lysobacteraceae</taxon>
        <taxon>Solilutibacter</taxon>
    </lineage>
</organism>
<dbReference type="Proteomes" id="UP000275012">
    <property type="component" value="Unassembled WGS sequence"/>
</dbReference>